<dbReference type="InterPro" id="IPR020449">
    <property type="entry name" value="Tscrpt_reg_AraC-type_HTH"/>
</dbReference>
<keyword evidence="2" id="KW-0238">DNA-binding</keyword>
<evidence type="ECO:0000256" key="2">
    <source>
        <dbReference type="ARBA" id="ARBA00023125"/>
    </source>
</evidence>
<accession>A0ABU1NTN8</accession>
<feature type="domain" description="HTH araC/xylS-type" evidence="4">
    <location>
        <begin position="169"/>
        <end position="267"/>
    </location>
</feature>
<evidence type="ECO:0000313" key="5">
    <source>
        <dbReference type="EMBL" id="MDR6550848.1"/>
    </source>
</evidence>
<dbReference type="Pfam" id="PF12833">
    <property type="entry name" value="HTH_18"/>
    <property type="match status" value="1"/>
</dbReference>
<keyword evidence="3" id="KW-0804">Transcription</keyword>
<dbReference type="SUPFAM" id="SSF51215">
    <property type="entry name" value="Regulatory protein AraC"/>
    <property type="match status" value="1"/>
</dbReference>
<name>A0ABU1NTN8_9BACL</name>
<evidence type="ECO:0000256" key="1">
    <source>
        <dbReference type="ARBA" id="ARBA00023015"/>
    </source>
</evidence>
<dbReference type="SMART" id="SM00342">
    <property type="entry name" value="HTH_ARAC"/>
    <property type="match status" value="1"/>
</dbReference>
<dbReference type="InterPro" id="IPR009057">
    <property type="entry name" value="Homeodomain-like_sf"/>
</dbReference>
<evidence type="ECO:0000256" key="3">
    <source>
        <dbReference type="ARBA" id="ARBA00023163"/>
    </source>
</evidence>
<dbReference type="SUPFAM" id="SSF46689">
    <property type="entry name" value="Homeodomain-like"/>
    <property type="match status" value="2"/>
</dbReference>
<evidence type="ECO:0000259" key="4">
    <source>
        <dbReference type="PROSITE" id="PS01124"/>
    </source>
</evidence>
<dbReference type="Pfam" id="PF02311">
    <property type="entry name" value="AraC_binding"/>
    <property type="match status" value="1"/>
</dbReference>
<proteinExistence type="predicted"/>
<dbReference type="InterPro" id="IPR003313">
    <property type="entry name" value="AraC-bd"/>
</dbReference>
<organism evidence="5 6">
    <name type="scientific">Paenibacillus qinlingensis</name>
    <dbReference type="NCBI Taxonomy" id="1837343"/>
    <lineage>
        <taxon>Bacteria</taxon>
        <taxon>Bacillati</taxon>
        <taxon>Bacillota</taxon>
        <taxon>Bacilli</taxon>
        <taxon>Bacillales</taxon>
        <taxon>Paenibacillaceae</taxon>
        <taxon>Paenibacillus</taxon>
    </lineage>
</organism>
<dbReference type="RefSeq" id="WP_310226006.1">
    <property type="nucleotide sequence ID" value="NZ_JAVDSB010000002.1"/>
</dbReference>
<dbReference type="PANTHER" id="PTHR43280:SF2">
    <property type="entry name" value="HTH-TYPE TRANSCRIPTIONAL REGULATOR EXSA"/>
    <property type="match status" value="1"/>
</dbReference>
<keyword evidence="6" id="KW-1185">Reference proteome</keyword>
<sequence>MYNTNQLNLHIRWVLDKPTAPGWRDKRNTTGLHTLYWIHEGRGTFHTDRSYPVHGGMLAYMLPGLQMDMESDELYPLQMTMILFDCAEVDYDEPSLRITRVTQLELPFLRTFHSDKMRELSLLFQDIYRSWVPGVAGGAMLSQAKLLSLLYDLHSATESQVESAHGAVEQVKQYLETSYNTDFKIHELAERFGISLSYLRKMLHKAVGMSPKHYHTHIRHEHARHYLMYSSFSVKEIAEVCGYLDEYHFSKSFKQFNGVSPSAFRMAFKGAD</sequence>
<evidence type="ECO:0000313" key="6">
    <source>
        <dbReference type="Proteomes" id="UP001267290"/>
    </source>
</evidence>
<dbReference type="Gene3D" id="1.10.10.60">
    <property type="entry name" value="Homeodomain-like"/>
    <property type="match status" value="2"/>
</dbReference>
<reference evidence="5 6" key="1">
    <citation type="submission" date="2023-07" db="EMBL/GenBank/DDBJ databases">
        <title>Sorghum-associated microbial communities from plants grown in Nebraska, USA.</title>
        <authorList>
            <person name="Schachtman D."/>
        </authorList>
    </citation>
    <scope>NUCLEOTIDE SEQUENCE [LARGE SCALE GENOMIC DNA]</scope>
    <source>
        <strain evidence="5 6">CC258</strain>
    </source>
</reference>
<dbReference type="PROSITE" id="PS01124">
    <property type="entry name" value="HTH_ARAC_FAMILY_2"/>
    <property type="match status" value="1"/>
</dbReference>
<dbReference type="InterPro" id="IPR037923">
    <property type="entry name" value="HTH-like"/>
</dbReference>
<dbReference type="EMBL" id="JAVDSB010000002">
    <property type="protein sequence ID" value="MDR6550848.1"/>
    <property type="molecule type" value="Genomic_DNA"/>
</dbReference>
<dbReference type="PANTHER" id="PTHR43280">
    <property type="entry name" value="ARAC-FAMILY TRANSCRIPTIONAL REGULATOR"/>
    <property type="match status" value="1"/>
</dbReference>
<gene>
    <name evidence="5" type="ORF">J2736_002035</name>
</gene>
<dbReference type="Proteomes" id="UP001267290">
    <property type="component" value="Unassembled WGS sequence"/>
</dbReference>
<keyword evidence="1" id="KW-0805">Transcription regulation</keyword>
<comment type="caution">
    <text evidence="5">The sequence shown here is derived from an EMBL/GenBank/DDBJ whole genome shotgun (WGS) entry which is preliminary data.</text>
</comment>
<protein>
    <submittedName>
        <fullName evidence="5">AraC-like DNA-binding protein</fullName>
    </submittedName>
</protein>
<dbReference type="PRINTS" id="PR00032">
    <property type="entry name" value="HTHARAC"/>
</dbReference>
<dbReference type="InterPro" id="IPR018060">
    <property type="entry name" value="HTH_AraC"/>
</dbReference>